<organism evidence="5 6">
    <name type="scientific">Escallonia rubra</name>
    <dbReference type="NCBI Taxonomy" id="112253"/>
    <lineage>
        <taxon>Eukaryota</taxon>
        <taxon>Viridiplantae</taxon>
        <taxon>Streptophyta</taxon>
        <taxon>Embryophyta</taxon>
        <taxon>Tracheophyta</taxon>
        <taxon>Spermatophyta</taxon>
        <taxon>Magnoliopsida</taxon>
        <taxon>eudicotyledons</taxon>
        <taxon>Gunneridae</taxon>
        <taxon>Pentapetalae</taxon>
        <taxon>asterids</taxon>
        <taxon>campanulids</taxon>
        <taxon>Escalloniales</taxon>
        <taxon>Escalloniaceae</taxon>
        <taxon>Escallonia</taxon>
    </lineage>
</organism>
<keyword evidence="3" id="KW-0687">Ribonucleoprotein</keyword>
<reference evidence="5" key="1">
    <citation type="submission" date="2022-12" db="EMBL/GenBank/DDBJ databases">
        <title>Draft genome assemblies for two species of Escallonia (Escalloniales).</title>
        <authorList>
            <person name="Chanderbali A."/>
            <person name="Dervinis C."/>
            <person name="Anghel I."/>
            <person name="Soltis D."/>
            <person name="Soltis P."/>
            <person name="Zapata F."/>
        </authorList>
    </citation>
    <scope>NUCLEOTIDE SEQUENCE</scope>
    <source>
        <strain evidence="5">UCBG92.1500</strain>
        <tissue evidence="5">Leaf</tissue>
    </source>
</reference>
<evidence type="ECO:0000256" key="4">
    <source>
        <dbReference type="SAM" id="MobiDB-lite"/>
    </source>
</evidence>
<dbReference type="Proteomes" id="UP001187471">
    <property type="component" value="Unassembled WGS sequence"/>
</dbReference>
<dbReference type="InterPro" id="IPR005822">
    <property type="entry name" value="Ribosomal_uL13"/>
</dbReference>
<sequence length="291" mass="33462">MAAAAQSFNGNVKAKLLLLYFRIPVAIQLILYFDSMQKALAGLRRINLEGLRWRVFDAKGQVLGRLASQISTVVQGKDKPTYAPNRDDGDMCIVLNAKDLCVTGRKLTDKFYRWHTGQKQYNLIIIKRDFIHWRIKLASSSKGKTAILKSGIAGSKALEQEILILLPEKSLARVGLYLFCRYVGNLKERSLKDQMAKDPTEVIRKAVLRMLPRNKLRDDRDRKLRIFAGSEHPFHDRPIEPYVMPPRQVREMRPRARRAMIRAQKKAEQQEQGTTHARRGKKREEGDLEAN</sequence>
<evidence type="ECO:0000256" key="2">
    <source>
        <dbReference type="ARBA" id="ARBA00022980"/>
    </source>
</evidence>
<evidence type="ECO:0000313" key="6">
    <source>
        <dbReference type="Proteomes" id="UP001187471"/>
    </source>
</evidence>
<dbReference type="SUPFAM" id="SSF52161">
    <property type="entry name" value="Ribosomal protein L13"/>
    <property type="match status" value="2"/>
</dbReference>
<dbReference type="InterPro" id="IPR036899">
    <property type="entry name" value="Ribosomal_uL13_sf"/>
</dbReference>
<keyword evidence="6" id="KW-1185">Reference proteome</keyword>
<dbReference type="HAMAP" id="MF_01366">
    <property type="entry name" value="Ribosomal_uL13"/>
    <property type="match status" value="1"/>
</dbReference>
<dbReference type="Gene3D" id="3.90.1180.10">
    <property type="entry name" value="Ribosomal protein L13"/>
    <property type="match status" value="1"/>
</dbReference>
<dbReference type="Pfam" id="PF00572">
    <property type="entry name" value="Ribosomal_L13"/>
    <property type="match status" value="2"/>
</dbReference>
<dbReference type="PANTHER" id="PTHR11545">
    <property type="entry name" value="RIBOSOMAL PROTEIN L13"/>
    <property type="match status" value="1"/>
</dbReference>
<gene>
    <name evidence="5" type="ORF">RJ640_028091</name>
</gene>
<dbReference type="GO" id="GO:0003729">
    <property type="term" value="F:mRNA binding"/>
    <property type="evidence" value="ECO:0007669"/>
    <property type="project" value="TreeGrafter"/>
</dbReference>
<feature type="non-terminal residue" evidence="5">
    <location>
        <position position="1"/>
    </location>
</feature>
<proteinExistence type="inferred from homology"/>
<dbReference type="GO" id="GO:0005762">
    <property type="term" value="C:mitochondrial large ribosomal subunit"/>
    <property type="evidence" value="ECO:0007669"/>
    <property type="project" value="TreeGrafter"/>
</dbReference>
<dbReference type="EMBL" id="JAVXUO010002776">
    <property type="protein sequence ID" value="KAK2969811.1"/>
    <property type="molecule type" value="Genomic_DNA"/>
</dbReference>
<feature type="compositionally biased region" description="Basic residues" evidence="4">
    <location>
        <begin position="255"/>
        <end position="264"/>
    </location>
</feature>
<evidence type="ECO:0000256" key="1">
    <source>
        <dbReference type="ARBA" id="ARBA00006227"/>
    </source>
</evidence>
<accession>A0AA88U5V1</accession>
<dbReference type="GO" id="GO:0003735">
    <property type="term" value="F:structural constituent of ribosome"/>
    <property type="evidence" value="ECO:0007669"/>
    <property type="project" value="InterPro"/>
</dbReference>
<keyword evidence="2" id="KW-0689">Ribosomal protein</keyword>
<feature type="region of interest" description="Disordered" evidence="4">
    <location>
        <begin position="246"/>
        <end position="291"/>
    </location>
</feature>
<evidence type="ECO:0008006" key="7">
    <source>
        <dbReference type="Google" id="ProtNLM"/>
    </source>
</evidence>
<comment type="similarity">
    <text evidence="1">Belongs to the universal ribosomal protein uL13 family.</text>
</comment>
<evidence type="ECO:0000313" key="5">
    <source>
        <dbReference type="EMBL" id="KAK2969811.1"/>
    </source>
</evidence>
<dbReference type="AlphaFoldDB" id="A0AA88U5V1"/>
<dbReference type="PANTHER" id="PTHR11545:SF2">
    <property type="entry name" value="LARGE RIBOSOMAL SUBUNIT PROTEIN UL13M"/>
    <property type="match status" value="1"/>
</dbReference>
<evidence type="ECO:0000256" key="3">
    <source>
        <dbReference type="ARBA" id="ARBA00023274"/>
    </source>
</evidence>
<dbReference type="GO" id="GO:0006412">
    <property type="term" value="P:translation"/>
    <property type="evidence" value="ECO:0007669"/>
    <property type="project" value="InterPro"/>
</dbReference>
<dbReference type="GO" id="GO:0017148">
    <property type="term" value="P:negative regulation of translation"/>
    <property type="evidence" value="ECO:0007669"/>
    <property type="project" value="TreeGrafter"/>
</dbReference>
<comment type="caution">
    <text evidence="5">The sequence shown here is derived from an EMBL/GenBank/DDBJ whole genome shotgun (WGS) entry which is preliminary data.</text>
</comment>
<protein>
    <recommendedName>
        <fullName evidence="7">Ribosomal protein L13</fullName>
    </recommendedName>
</protein>
<name>A0AA88U5V1_9ASTE</name>
<dbReference type="CDD" id="cd00392">
    <property type="entry name" value="Ribosomal_L13"/>
    <property type="match status" value="1"/>
</dbReference>